<evidence type="ECO:0000256" key="1">
    <source>
        <dbReference type="SAM" id="Phobius"/>
    </source>
</evidence>
<feature type="transmembrane region" description="Helical" evidence="1">
    <location>
        <begin position="66"/>
        <end position="83"/>
    </location>
</feature>
<keyword evidence="3" id="KW-1185">Reference proteome</keyword>
<keyword evidence="1" id="KW-0472">Membrane</keyword>
<keyword evidence="1" id="KW-0812">Transmembrane</keyword>
<dbReference type="RefSeq" id="WP_377530567.1">
    <property type="nucleotide sequence ID" value="NZ_JBHTLD010000192.1"/>
</dbReference>
<name>A0ABW3STG0_9BACT</name>
<accession>A0ABW3STG0</accession>
<feature type="transmembrane region" description="Helical" evidence="1">
    <location>
        <begin position="12"/>
        <end position="31"/>
    </location>
</feature>
<evidence type="ECO:0008006" key="4">
    <source>
        <dbReference type="Google" id="ProtNLM"/>
    </source>
</evidence>
<organism evidence="2 3">
    <name type="scientific">Pontibacter rugosus</name>
    <dbReference type="NCBI Taxonomy" id="1745966"/>
    <lineage>
        <taxon>Bacteria</taxon>
        <taxon>Pseudomonadati</taxon>
        <taxon>Bacteroidota</taxon>
        <taxon>Cytophagia</taxon>
        <taxon>Cytophagales</taxon>
        <taxon>Hymenobacteraceae</taxon>
        <taxon>Pontibacter</taxon>
    </lineage>
</organism>
<feature type="transmembrane region" description="Helical" evidence="1">
    <location>
        <begin position="115"/>
        <end position="136"/>
    </location>
</feature>
<gene>
    <name evidence="2" type="ORF">ACFQ2O_17130</name>
</gene>
<comment type="caution">
    <text evidence="2">The sequence shown here is derived from an EMBL/GenBank/DDBJ whole genome shotgun (WGS) entry which is preliminary data.</text>
</comment>
<dbReference type="Proteomes" id="UP001597094">
    <property type="component" value="Unassembled WGS sequence"/>
</dbReference>
<dbReference type="EMBL" id="JBHTLD010000192">
    <property type="protein sequence ID" value="MFD1187938.1"/>
    <property type="molecule type" value="Genomic_DNA"/>
</dbReference>
<feature type="transmembrane region" description="Helical" evidence="1">
    <location>
        <begin position="43"/>
        <end position="59"/>
    </location>
</feature>
<sequence>MLTAEKWRQKNFWLLLFCSGFVALWFSSTSFKVYNPITLDARMYNVLLPSLAIAASVGIKQKLLSIRYTVFYTFIFLLSAVYLHNTMSLIYGALAGYFFFHSAALYFRTLQEHKLVFIAAISLATILAIRPVYFMFKPKTLYYQEHQAIMQQIKMLSNQHPVKVYTPGYLLIAAPYYYNYQVPASITFSNYSDTSTTGGSTAKKYLILNKKLNSIPSFTDALSTDSVLTTYKTSKLIFEKEPLQLFIIE</sequence>
<evidence type="ECO:0000313" key="2">
    <source>
        <dbReference type="EMBL" id="MFD1187938.1"/>
    </source>
</evidence>
<evidence type="ECO:0000313" key="3">
    <source>
        <dbReference type="Proteomes" id="UP001597094"/>
    </source>
</evidence>
<protein>
    <recommendedName>
        <fullName evidence="4">Glycosyltransferase RgtA/B/C/D-like domain-containing protein</fullName>
    </recommendedName>
</protein>
<proteinExistence type="predicted"/>
<reference evidence="3" key="1">
    <citation type="journal article" date="2019" name="Int. J. Syst. Evol. Microbiol.">
        <title>The Global Catalogue of Microorganisms (GCM) 10K type strain sequencing project: providing services to taxonomists for standard genome sequencing and annotation.</title>
        <authorList>
            <consortium name="The Broad Institute Genomics Platform"/>
            <consortium name="The Broad Institute Genome Sequencing Center for Infectious Disease"/>
            <person name="Wu L."/>
            <person name="Ma J."/>
        </authorList>
    </citation>
    <scope>NUCLEOTIDE SEQUENCE [LARGE SCALE GENOMIC DNA]</scope>
    <source>
        <strain evidence="3">JCM 31319</strain>
    </source>
</reference>
<feature type="transmembrane region" description="Helical" evidence="1">
    <location>
        <begin position="89"/>
        <end position="108"/>
    </location>
</feature>
<keyword evidence="1" id="KW-1133">Transmembrane helix</keyword>